<evidence type="ECO:0000313" key="1">
    <source>
        <dbReference type="EMBL" id="MEQ2246056.1"/>
    </source>
</evidence>
<protein>
    <submittedName>
        <fullName evidence="1">Uncharacterized protein</fullName>
    </submittedName>
</protein>
<sequence length="245" mass="27335">MFLFSSRWFPSTFPPLSFTCTRPSFLPSCCNSRLWGLGVEGLSKHPPAPPPPPLPHSAPAAPCLRALRRAFSPSMMEYDTENMNAEEIYSSLRGVTEAIQSFSYRSQEDLNEPLRRDGKRDDAVGREGVALSPGSDARLGLDVVEGGRTALDNKTSLLNTPSPRSFSGPRSREFSPFGYGDTICTYDKSALKEAVFDDDVEQFRDCESLQTLNARHREGFHTLRPAAEFQTLSRPGLRSVFRFYL</sequence>
<proteinExistence type="predicted"/>
<reference evidence="1 2" key="1">
    <citation type="submission" date="2021-06" db="EMBL/GenBank/DDBJ databases">
        <authorList>
            <person name="Palmer J.M."/>
        </authorList>
    </citation>
    <scope>NUCLEOTIDE SEQUENCE [LARGE SCALE GENOMIC DNA]</scope>
    <source>
        <strain evidence="2">if_2019</strain>
        <tissue evidence="1">Muscle</tissue>
    </source>
</reference>
<name>A0ABV0UMT7_9TELE</name>
<organism evidence="1 2">
    <name type="scientific">Ilyodon furcidens</name>
    <name type="common">goldbreast splitfin</name>
    <dbReference type="NCBI Taxonomy" id="33524"/>
    <lineage>
        <taxon>Eukaryota</taxon>
        <taxon>Metazoa</taxon>
        <taxon>Chordata</taxon>
        <taxon>Craniata</taxon>
        <taxon>Vertebrata</taxon>
        <taxon>Euteleostomi</taxon>
        <taxon>Actinopterygii</taxon>
        <taxon>Neopterygii</taxon>
        <taxon>Teleostei</taxon>
        <taxon>Neoteleostei</taxon>
        <taxon>Acanthomorphata</taxon>
        <taxon>Ovalentaria</taxon>
        <taxon>Atherinomorphae</taxon>
        <taxon>Cyprinodontiformes</taxon>
        <taxon>Goodeidae</taxon>
        <taxon>Ilyodon</taxon>
    </lineage>
</organism>
<dbReference type="Proteomes" id="UP001482620">
    <property type="component" value="Unassembled WGS sequence"/>
</dbReference>
<keyword evidence="2" id="KW-1185">Reference proteome</keyword>
<gene>
    <name evidence="1" type="ORF">ILYODFUR_034314</name>
</gene>
<evidence type="ECO:0000313" key="2">
    <source>
        <dbReference type="Proteomes" id="UP001482620"/>
    </source>
</evidence>
<accession>A0ABV0UMT7</accession>
<dbReference type="EMBL" id="JAHRIQ010075647">
    <property type="protein sequence ID" value="MEQ2246056.1"/>
    <property type="molecule type" value="Genomic_DNA"/>
</dbReference>
<comment type="caution">
    <text evidence="1">The sequence shown here is derived from an EMBL/GenBank/DDBJ whole genome shotgun (WGS) entry which is preliminary data.</text>
</comment>